<reference evidence="1 2" key="1">
    <citation type="submission" date="2024-01" db="EMBL/GenBank/DDBJ databases">
        <title>The complete chloroplast genome sequence of Lithospermum erythrorhizon: insights into the phylogenetic relationship among Boraginaceae species and the maternal lineages of purple gromwells.</title>
        <authorList>
            <person name="Okada T."/>
            <person name="Watanabe K."/>
        </authorList>
    </citation>
    <scope>NUCLEOTIDE SEQUENCE [LARGE SCALE GENOMIC DNA]</scope>
</reference>
<dbReference type="EMBL" id="BAABME010037319">
    <property type="protein sequence ID" value="GAA0163913.1"/>
    <property type="molecule type" value="Genomic_DNA"/>
</dbReference>
<protein>
    <submittedName>
        <fullName evidence="1">Uncharacterized protein</fullName>
    </submittedName>
</protein>
<evidence type="ECO:0000313" key="2">
    <source>
        <dbReference type="Proteomes" id="UP001454036"/>
    </source>
</evidence>
<proteinExistence type="predicted"/>
<dbReference type="Proteomes" id="UP001454036">
    <property type="component" value="Unassembled WGS sequence"/>
</dbReference>
<accession>A0AAV3QJP9</accession>
<organism evidence="1 2">
    <name type="scientific">Lithospermum erythrorhizon</name>
    <name type="common">Purple gromwell</name>
    <name type="synonym">Lithospermum officinale var. erythrorhizon</name>
    <dbReference type="NCBI Taxonomy" id="34254"/>
    <lineage>
        <taxon>Eukaryota</taxon>
        <taxon>Viridiplantae</taxon>
        <taxon>Streptophyta</taxon>
        <taxon>Embryophyta</taxon>
        <taxon>Tracheophyta</taxon>
        <taxon>Spermatophyta</taxon>
        <taxon>Magnoliopsida</taxon>
        <taxon>eudicotyledons</taxon>
        <taxon>Gunneridae</taxon>
        <taxon>Pentapetalae</taxon>
        <taxon>asterids</taxon>
        <taxon>lamiids</taxon>
        <taxon>Boraginales</taxon>
        <taxon>Boraginaceae</taxon>
        <taxon>Boraginoideae</taxon>
        <taxon>Lithospermeae</taxon>
        <taxon>Lithospermum</taxon>
    </lineage>
</organism>
<keyword evidence="2" id="KW-1185">Reference proteome</keyword>
<gene>
    <name evidence="1" type="ORF">LIER_43664</name>
</gene>
<evidence type="ECO:0000313" key="1">
    <source>
        <dbReference type="EMBL" id="GAA0163913.1"/>
    </source>
</evidence>
<name>A0AAV3QJP9_LITER</name>
<sequence length="208" mass="23628">MDSDILQSLMKCNLTEEEARPIELEEWDLVDGVLACEASVYVKLHSLKENFISIQGFKLSMSRAWNCKDLRVTRVRGALLHVFFPSMEEKQRVCLKCEFFTKEVACKIVKSFHGCTLVELRKDKGGCKFFRVRTMVKLNQPLRRLVNLATDMGMGAGYLAYECLPYVCFHCGLLDILSSNIQAFQVLKTLVTSVCMGYGSKFLVKDLG</sequence>
<dbReference type="AlphaFoldDB" id="A0AAV3QJP9"/>
<comment type="caution">
    <text evidence="1">The sequence shown here is derived from an EMBL/GenBank/DDBJ whole genome shotgun (WGS) entry which is preliminary data.</text>
</comment>